<dbReference type="Pfam" id="PF12840">
    <property type="entry name" value="HTH_20"/>
    <property type="match status" value="1"/>
</dbReference>
<dbReference type="OrthoDB" id="9804742at2"/>
<sequence length="127" mass="13363">MKVHDVAARLEALGNPTRLEIVRVLVRTGHRGLPVGQLRTRLDIAASTLSHHLAKLVTVGLVSQERQGTTLICRAEFDTLKDTADYLIAECCSEETIAAATGEDTCGEGGCCGPDGCVAVDSASQEG</sequence>
<accession>A0A4R3M8U0</accession>
<evidence type="ECO:0000313" key="6">
    <source>
        <dbReference type="Proteomes" id="UP000295678"/>
    </source>
</evidence>
<keyword evidence="3" id="KW-0804">Transcription</keyword>
<evidence type="ECO:0000256" key="2">
    <source>
        <dbReference type="ARBA" id="ARBA00023125"/>
    </source>
</evidence>
<dbReference type="PANTHER" id="PTHR43132">
    <property type="entry name" value="ARSENICAL RESISTANCE OPERON REPRESSOR ARSR-RELATED"/>
    <property type="match status" value="1"/>
</dbReference>
<dbReference type="InterPro" id="IPR036390">
    <property type="entry name" value="WH_DNA-bd_sf"/>
</dbReference>
<dbReference type="Gene3D" id="1.10.10.10">
    <property type="entry name" value="Winged helix-like DNA-binding domain superfamily/Winged helix DNA-binding domain"/>
    <property type="match status" value="1"/>
</dbReference>
<dbReference type="NCBIfam" id="NF033788">
    <property type="entry name" value="HTH_metalloreg"/>
    <property type="match status" value="1"/>
</dbReference>
<dbReference type="PRINTS" id="PR00778">
    <property type="entry name" value="HTHARSR"/>
</dbReference>
<dbReference type="EMBL" id="SMAK01000006">
    <property type="protein sequence ID" value="TCT09981.1"/>
    <property type="molecule type" value="Genomic_DNA"/>
</dbReference>
<dbReference type="SUPFAM" id="SSF46785">
    <property type="entry name" value="Winged helix' DNA-binding domain"/>
    <property type="match status" value="1"/>
</dbReference>
<organism evidence="5 6">
    <name type="scientific">Tepidamorphus gemmatus</name>
    <dbReference type="NCBI Taxonomy" id="747076"/>
    <lineage>
        <taxon>Bacteria</taxon>
        <taxon>Pseudomonadati</taxon>
        <taxon>Pseudomonadota</taxon>
        <taxon>Alphaproteobacteria</taxon>
        <taxon>Hyphomicrobiales</taxon>
        <taxon>Tepidamorphaceae</taxon>
        <taxon>Tepidamorphus</taxon>
    </lineage>
</organism>
<evidence type="ECO:0000256" key="3">
    <source>
        <dbReference type="ARBA" id="ARBA00023163"/>
    </source>
</evidence>
<gene>
    <name evidence="5" type="ORF">EDC22_106176</name>
</gene>
<protein>
    <submittedName>
        <fullName evidence="5">ArsR family transcriptional regulator</fullName>
    </submittedName>
</protein>
<reference evidence="5 6" key="1">
    <citation type="submission" date="2019-03" db="EMBL/GenBank/DDBJ databases">
        <title>Genomic Encyclopedia of Type Strains, Phase IV (KMG-IV): sequencing the most valuable type-strain genomes for metagenomic binning, comparative biology and taxonomic classification.</title>
        <authorList>
            <person name="Goeker M."/>
        </authorList>
    </citation>
    <scope>NUCLEOTIDE SEQUENCE [LARGE SCALE GENOMIC DNA]</scope>
    <source>
        <strain evidence="5 6">DSM 19345</strain>
    </source>
</reference>
<dbReference type="InterPro" id="IPR001845">
    <property type="entry name" value="HTH_ArsR_DNA-bd_dom"/>
</dbReference>
<proteinExistence type="predicted"/>
<evidence type="ECO:0000256" key="1">
    <source>
        <dbReference type="ARBA" id="ARBA00023015"/>
    </source>
</evidence>
<comment type="caution">
    <text evidence="5">The sequence shown here is derived from an EMBL/GenBank/DDBJ whole genome shotgun (WGS) entry which is preliminary data.</text>
</comment>
<keyword evidence="6" id="KW-1185">Reference proteome</keyword>
<keyword evidence="1" id="KW-0805">Transcription regulation</keyword>
<dbReference type="GO" id="GO:0003677">
    <property type="term" value="F:DNA binding"/>
    <property type="evidence" value="ECO:0007669"/>
    <property type="project" value="UniProtKB-KW"/>
</dbReference>
<dbReference type="CDD" id="cd00090">
    <property type="entry name" value="HTH_ARSR"/>
    <property type="match status" value="1"/>
</dbReference>
<feature type="domain" description="HTH arsR-type" evidence="4">
    <location>
        <begin position="1"/>
        <end position="95"/>
    </location>
</feature>
<dbReference type="GO" id="GO:0003700">
    <property type="term" value="F:DNA-binding transcription factor activity"/>
    <property type="evidence" value="ECO:0007669"/>
    <property type="project" value="InterPro"/>
</dbReference>
<dbReference type="PANTHER" id="PTHR43132:SF2">
    <property type="entry name" value="ARSENICAL RESISTANCE OPERON REPRESSOR ARSR-RELATED"/>
    <property type="match status" value="1"/>
</dbReference>
<evidence type="ECO:0000259" key="4">
    <source>
        <dbReference type="PROSITE" id="PS50987"/>
    </source>
</evidence>
<dbReference type="Proteomes" id="UP000295678">
    <property type="component" value="Unassembled WGS sequence"/>
</dbReference>
<keyword evidence="2" id="KW-0238">DNA-binding</keyword>
<dbReference type="AlphaFoldDB" id="A0A4R3M8U0"/>
<dbReference type="InterPro" id="IPR036388">
    <property type="entry name" value="WH-like_DNA-bd_sf"/>
</dbReference>
<evidence type="ECO:0000313" key="5">
    <source>
        <dbReference type="EMBL" id="TCT09981.1"/>
    </source>
</evidence>
<dbReference type="PROSITE" id="PS50987">
    <property type="entry name" value="HTH_ARSR_2"/>
    <property type="match status" value="1"/>
</dbReference>
<dbReference type="SMART" id="SM00418">
    <property type="entry name" value="HTH_ARSR"/>
    <property type="match status" value="1"/>
</dbReference>
<name>A0A4R3M8U0_9HYPH</name>
<dbReference type="InterPro" id="IPR051011">
    <property type="entry name" value="Metal_resp_trans_reg"/>
</dbReference>
<dbReference type="InterPro" id="IPR011991">
    <property type="entry name" value="ArsR-like_HTH"/>
</dbReference>